<organism evidence="1 2">
    <name type="scientific">Paracoccus denitrificans (strain Pd 1222)</name>
    <dbReference type="NCBI Taxonomy" id="318586"/>
    <lineage>
        <taxon>Bacteria</taxon>
        <taxon>Pseudomonadati</taxon>
        <taxon>Pseudomonadota</taxon>
        <taxon>Alphaproteobacteria</taxon>
        <taxon>Rhodobacterales</taxon>
        <taxon>Paracoccaceae</taxon>
        <taxon>Paracoccus</taxon>
    </lineage>
</organism>
<dbReference type="HOGENOM" id="CLU_2466207_0_0_5"/>
<reference evidence="2" key="1">
    <citation type="submission" date="2006-12" db="EMBL/GenBank/DDBJ databases">
        <title>Complete sequence of chromosome 1 of Paracoccus denitrificans PD1222.</title>
        <authorList>
            <person name="Copeland A."/>
            <person name="Lucas S."/>
            <person name="Lapidus A."/>
            <person name="Barry K."/>
            <person name="Detter J.C."/>
            <person name="Glavina del Rio T."/>
            <person name="Hammon N."/>
            <person name="Israni S."/>
            <person name="Dalin E."/>
            <person name="Tice H."/>
            <person name="Pitluck S."/>
            <person name="Munk A.C."/>
            <person name="Brettin T."/>
            <person name="Bruce D."/>
            <person name="Han C."/>
            <person name="Tapia R."/>
            <person name="Gilna P."/>
            <person name="Schmutz J."/>
            <person name="Larimer F."/>
            <person name="Land M."/>
            <person name="Hauser L."/>
            <person name="Kyrpides N."/>
            <person name="Lykidis A."/>
            <person name="Spiro S."/>
            <person name="Richardson D.J."/>
            <person name="Moir J.W.B."/>
            <person name="Ferguson S.J."/>
            <person name="van Spanning R.J.M."/>
            <person name="Richardson P."/>
        </authorList>
    </citation>
    <scope>NUCLEOTIDE SEQUENCE [LARGE SCALE GENOMIC DNA]</scope>
    <source>
        <strain evidence="2">Pd 1222</strain>
    </source>
</reference>
<protein>
    <submittedName>
        <fullName evidence="1">Uncharacterized protein</fullName>
    </submittedName>
</protein>
<evidence type="ECO:0000313" key="1">
    <source>
        <dbReference type="EMBL" id="ABL70719.1"/>
    </source>
</evidence>
<evidence type="ECO:0000313" key="2">
    <source>
        <dbReference type="Proteomes" id="UP000000361"/>
    </source>
</evidence>
<dbReference type="EMBL" id="CP000489">
    <property type="protein sequence ID" value="ABL70719.1"/>
    <property type="molecule type" value="Genomic_DNA"/>
</dbReference>
<dbReference type="AlphaFoldDB" id="A1B5C5"/>
<name>A1B5C5_PARDP</name>
<dbReference type="KEGG" id="pde:Pden_2632"/>
<dbReference type="eggNOG" id="ENOG50314BH">
    <property type="taxonomic scope" value="Bacteria"/>
</dbReference>
<gene>
    <name evidence="1" type="ordered locus">Pden_2632</name>
</gene>
<dbReference type="OrthoDB" id="7866188at2"/>
<keyword evidence="2" id="KW-1185">Reference proteome</keyword>
<proteinExistence type="predicted"/>
<dbReference type="Proteomes" id="UP000000361">
    <property type="component" value="Chromosome 1"/>
</dbReference>
<sequence>MRAEEAYTGHPDVDRLLFSWGRVIANARGWERGFALSIQRDRKRPGWRPSHKQFAVMERLVAATQQDRGPVGACDDLPDDVMLIDRDD</sequence>
<dbReference type="EnsemblBacteria" id="ABL70719">
    <property type="protein sequence ID" value="ABL70719"/>
    <property type="gene ID" value="Pden_2632"/>
</dbReference>
<accession>A1B5C5</accession>
<dbReference type="GeneID" id="93451027"/>
<dbReference type="RefSeq" id="WP_011748912.1">
    <property type="nucleotide sequence ID" value="NC_008686.1"/>
</dbReference>